<dbReference type="HOGENOM" id="CLU_1425416_0_0_9"/>
<reference evidence="2 3" key="1">
    <citation type="journal article" date="2000" name="Nucleic Acids Res.">
        <title>Complete genome sequence of the alkaliphilic bacterium Bacillus halodurans and genomic sequence comparison with Bacillus subtilis.</title>
        <authorList>
            <person name="Takami H."/>
            <person name="Nakasone K."/>
            <person name="Takaki Y."/>
            <person name="Maeno G."/>
            <person name="Sasaki R."/>
            <person name="Masui N."/>
            <person name="Fuji F."/>
            <person name="Hirama C."/>
            <person name="Nakamura Y."/>
            <person name="Ogasawara N."/>
            <person name="Kuhara S."/>
            <person name="Horikoshi K."/>
        </authorList>
    </citation>
    <scope>NUCLEOTIDE SEQUENCE [LARGE SCALE GENOMIC DNA]</scope>
    <source>
        <strain evidence="3">ATCC BAA-125 / DSM 18197 / FERM 7344 / JCM 9153 / C-125</strain>
    </source>
</reference>
<name>Q9KFZ1_HALH5</name>
<feature type="signal peptide" evidence="1">
    <location>
        <begin position="1"/>
        <end position="21"/>
    </location>
</feature>
<dbReference type="PIR" id="E83690">
    <property type="entry name" value="E83690"/>
</dbReference>
<dbReference type="AlphaFoldDB" id="Q9KFZ1"/>
<dbReference type="eggNOG" id="ENOG5033NWU">
    <property type="taxonomic scope" value="Bacteria"/>
</dbReference>
<gene>
    <name evidence="2" type="ordered locus">BH0325</name>
</gene>
<accession>Q9KFZ1</accession>
<sequence>MKYRIHVLISLIAIILAGCQAEPDTAIEPEKPKETVQEQEPSTEKYQSIREFQDTFNGENLKNDTLLISIEEDQLTLSMEIALTEELLSKIQNTANDFYYHFADLDGSDEISKALVELPEPVDGHLLIDSLDKDNNRMTVKQELTLKDDLTDNQLDFLKQPENYEFQTLDENKVPVHVIIGIDVSTFDTL</sequence>
<dbReference type="EMBL" id="BA000004">
    <property type="protein sequence ID" value="BAB04044.1"/>
    <property type="molecule type" value="Genomic_DNA"/>
</dbReference>
<evidence type="ECO:0000256" key="1">
    <source>
        <dbReference type="SAM" id="SignalP"/>
    </source>
</evidence>
<protein>
    <submittedName>
        <fullName evidence="2">BH0325 protein</fullName>
    </submittedName>
</protein>
<dbReference type="RefSeq" id="WP_010896506.1">
    <property type="nucleotide sequence ID" value="NC_002570.2"/>
</dbReference>
<evidence type="ECO:0000313" key="3">
    <source>
        <dbReference type="Proteomes" id="UP000001258"/>
    </source>
</evidence>
<keyword evidence="1" id="KW-0732">Signal</keyword>
<dbReference type="Proteomes" id="UP000001258">
    <property type="component" value="Chromosome"/>
</dbReference>
<feature type="chain" id="PRO_5038507117" evidence="1">
    <location>
        <begin position="22"/>
        <end position="190"/>
    </location>
</feature>
<keyword evidence="3" id="KW-1185">Reference proteome</keyword>
<evidence type="ECO:0000313" key="2">
    <source>
        <dbReference type="EMBL" id="BAB04044.1"/>
    </source>
</evidence>
<dbReference type="PROSITE" id="PS51257">
    <property type="entry name" value="PROKAR_LIPOPROTEIN"/>
    <property type="match status" value="1"/>
</dbReference>
<dbReference type="KEGG" id="bha:BH0325"/>
<organism evidence="2 3">
    <name type="scientific">Halalkalibacterium halodurans (strain ATCC BAA-125 / DSM 18197 / FERM 7344 / JCM 9153 / C-125)</name>
    <name type="common">Bacillus halodurans</name>
    <dbReference type="NCBI Taxonomy" id="272558"/>
    <lineage>
        <taxon>Bacteria</taxon>
        <taxon>Bacillati</taxon>
        <taxon>Bacillota</taxon>
        <taxon>Bacilli</taxon>
        <taxon>Bacillales</taxon>
        <taxon>Bacillaceae</taxon>
        <taxon>Halalkalibacterium (ex Joshi et al. 2022)</taxon>
    </lineage>
</organism>
<proteinExistence type="predicted"/>